<keyword evidence="2" id="KW-1185">Reference proteome</keyword>
<protein>
    <submittedName>
        <fullName evidence="1">Uncharacterized protein</fullName>
    </submittedName>
</protein>
<organism evidence="1 2">
    <name type="scientific">Bursaphelenchus okinawaensis</name>
    <dbReference type="NCBI Taxonomy" id="465554"/>
    <lineage>
        <taxon>Eukaryota</taxon>
        <taxon>Metazoa</taxon>
        <taxon>Ecdysozoa</taxon>
        <taxon>Nematoda</taxon>
        <taxon>Chromadorea</taxon>
        <taxon>Rhabditida</taxon>
        <taxon>Tylenchina</taxon>
        <taxon>Tylenchomorpha</taxon>
        <taxon>Aphelenchoidea</taxon>
        <taxon>Aphelenchoididae</taxon>
        <taxon>Bursaphelenchus</taxon>
    </lineage>
</organism>
<proteinExistence type="predicted"/>
<sequence>MNSVTISDAERLIADNSFKSDLCPQVYNTANGTLNLGYSYSLWTNYYCNQPYKMPTTNTSVYDGPYTNWQVGMENLTSGNDGLQYNGFIMNRAQVMMMTKYTCGPYMSHRLYYGSQIYCYNQTASLKANGTTTTACSDILTDGYPMRFVSSMVYDKIYGMPNQQYRPFSGLILDSGTTYMYADGTALSNTSVLNWESGYPKGNNVVVISQLLKLYDISGSTTSIMHCMSDPTERSASTVCTTTS</sequence>
<dbReference type="Proteomes" id="UP000783686">
    <property type="component" value="Unassembled WGS sequence"/>
</dbReference>
<dbReference type="AlphaFoldDB" id="A0A811KSC5"/>
<dbReference type="Proteomes" id="UP000614601">
    <property type="component" value="Unassembled WGS sequence"/>
</dbReference>
<name>A0A811KSC5_9BILA</name>
<dbReference type="EMBL" id="CAJFDH010000004">
    <property type="protein sequence ID" value="CAD5218611.1"/>
    <property type="molecule type" value="Genomic_DNA"/>
</dbReference>
<gene>
    <name evidence="1" type="ORF">BOKJ2_LOCUS7821</name>
</gene>
<reference evidence="1" key="1">
    <citation type="submission" date="2020-09" db="EMBL/GenBank/DDBJ databases">
        <authorList>
            <person name="Kikuchi T."/>
        </authorList>
    </citation>
    <scope>NUCLEOTIDE SEQUENCE</scope>
    <source>
        <strain evidence="1">SH1</strain>
    </source>
</reference>
<evidence type="ECO:0000313" key="1">
    <source>
        <dbReference type="EMBL" id="CAD5218611.1"/>
    </source>
</evidence>
<comment type="caution">
    <text evidence="1">The sequence shown here is derived from an EMBL/GenBank/DDBJ whole genome shotgun (WGS) entry which is preliminary data.</text>
</comment>
<accession>A0A811KSC5</accession>
<evidence type="ECO:0000313" key="2">
    <source>
        <dbReference type="Proteomes" id="UP000614601"/>
    </source>
</evidence>
<dbReference type="EMBL" id="CAJFCW020000004">
    <property type="protein sequence ID" value="CAG9111136.1"/>
    <property type="molecule type" value="Genomic_DNA"/>
</dbReference>